<gene>
    <name evidence="2" type="ORF">K504DRAFT_35352</name>
</gene>
<reference evidence="2" key="1">
    <citation type="journal article" date="2020" name="Stud. Mycol.">
        <title>101 Dothideomycetes genomes: a test case for predicting lifestyles and emergence of pathogens.</title>
        <authorList>
            <person name="Haridas S."/>
            <person name="Albert R."/>
            <person name="Binder M."/>
            <person name="Bloem J."/>
            <person name="Labutti K."/>
            <person name="Salamov A."/>
            <person name="Andreopoulos B."/>
            <person name="Baker S."/>
            <person name="Barry K."/>
            <person name="Bills G."/>
            <person name="Bluhm B."/>
            <person name="Cannon C."/>
            <person name="Castanera R."/>
            <person name="Culley D."/>
            <person name="Daum C."/>
            <person name="Ezra D."/>
            <person name="Gonzalez J."/>
            <person name="Henrissat B."/>
            <person name="Kuo A."/>
            <person name="Liang C."/>
            <person name="Lipzen A."/>
            <person name="Lutzoni F."/>
            <person name="Magnuson J."/>
            <person name="Mondo S."/>
            <person name="Nolan M."/>
            <person name="Ohm R."/>
            <person name="Pangilinan J."/>
            <person name="Park H.-J."/>
            <person name="Ramirez L."/>
            <person name="Alfaro M."/>
            <person name="Sun H."/>
            <person name="Tritt A."/>
            <person name="Yoshinaga Y."/>
            <person name="Zwiers L.-H."/>
            <person name="Turgeon B."/>
            <person name="Goodwin S."/>
            <person name="Spatafora J."/>
            <person name="Crous P."/>
            <person name="Grigoriev I."/>
        </authorList>
    </citation>
    <scope>NUCLEOTIDE SEQUENCE</scope>
    <source>
        <strain evidence="2">CBS 279.74</strain>
    </source>
</reference>
<dbReference type="EMBL" id="MU005764">
    <property type="protein sequence ID" value="KAF2715795.1"/>
    <property type="molecule type" value="Genomic_DNA"/>
</dbReference>
<evidence type="ECO:0000313" key="3">
    <source>
        <dbReference type="Proteomes" id="UP000799428"/>
    </source>
</evidence>
<organism evidence="2 3">
    <name type="scientific">Pleomassaria siparia CBS 279.74</name>
    <dbReference type="NCBI Taxonomy" id="1314801"/>
    <lineage>
        <taxon>Eukaryota</taxon>
        <taxon>Fungi</taxon>
        <taxon>Dikarya</taxon>
        <taxon>Ascomycota</taxon>
        <taxon>Pezizomycotina</taxon>
        <taxon>Dothideomycetes</taxon>
        <taxon>Pleosporomycetidae</taxon>
        <taxon>Pleosporales</taxon>
        <taxon>Pleomassariaceae</taxon>
        <taxon>Pleomassaria</taxon>
    </lineage>
</organism>
<evidence type="ECO:0000313" key="2">
    <source>
        <dbReference type="EMBL" id="KAF2715795.1"/>
    </source>
</evidence>
<keyword evidence="1" id="KW-1133">Transmembrane helix</keyword>
<keyword evidence="1" id="KW-0812">Transmembrane</keyword>
<protein>
    <submittedName>
        <fullName evidence="2">Uncharacterized protein</fullName>
    </submittedName>
</protein>
<accession>A0A6G1KTC0</accession>
<name>A0A6G1KTC0_9PLEO</name>
<keyword evidence="3" id="KW-1185">Reference proteome</keyword>
<evidence type="ECO:0000256" key="1">
    <source>
        <dbReference type="SAM" id="Phobius"/>
    </source>
</evidence>
<proteinExistence type="predicted"/>
<dbReference type="AlphaFoldDB" id="A0A6G1KTC0"/>
<keyword evidence="1" id="KW-0472">Membrane</keyword>
<dbReference type="Proteomes" id="UP000799428">
    <property type="component" value="Unassembled WGS sequence"/>
</dbReference>
<sequence length="79" mass="8891">MPNSPRHVQKQAKSEGGPSSSIMRWLFAVVVVVVVVFVVNWSRGASEWCFAALHCTTMHGTALCRRKSSRLALYSNYHR</sequence>
<feature type="transmembrane region" description="Helical" evidence="1">
    <location>
        <begin position="21"/>
        <end position="39"/>
    </location>
</feature>